<protein>
    <submittedName>
        <fullName evidence="2">Uncharacterized protein</fullName>
    </submittedName>
</protein>
<gene>
    <name evidence="2" type="ORF">GWK47_052304</name>
</gene>
<dbReference type="Proteomes" id="UP000770661">
    <property type="component" value="Unassembled WGS sequence"/>
</dbReference>
<dbReference type="EMBL" id="JACEEZ010015901">
    <property type="protein sequence ID" value="KAG0718519.1"/>
    <property type="molecule type" value="Genomic_DNA"/>
</dbReference>
<feature type="compositionally biased region" description="Basic and acidic residues" evidence="1">
    <location>
        <begin position="42"/>
        <end position="58"/>
    </location>
</feature>
<organism evidence="2 3">
    <name type="scientific">Chionoecetes opilio</name>
    <name type="common">Atlantic snow crab</name>
    <name type="synonym">Cancer opilio</name>
    <dbReference type="NCBI Taxonomy" id="41210"/>
    <lineage>
        <taxon>Eukaryota</taxon>
        <taxon>Metazoa</taxon>
        <taxon>Ecdysozoa</taxon>
        <taxon>Arthropoda</taxon>
        <taxon>Crustacea</taxon>
        <taxon>Multicrustacea</taxon>
        <taxon>Malacostraca</taxon>
        <taxon>Eumalacostraca</taxon>
        <taxon>Eucarida</taxon>
        <taxon>Decapoda</taxon>
        <taxon>Pleocyemata</taxon>
        <taxon>Brachyura</taxon>
        <taxon>Eubrachyura</taxon>
        <taxon>Majoidea</taxon>
        <taxon>Majidae</taxon>
        <taxon>Chionoecetes</taxon>
    </lineage>
</organism>
<sequence>MKVETGRQAEDLLRKGQQKGGFWKSLGGRDSGPQTMFSILEAESRPIWDRVRSEEEKGGPAPLDVDVESAPHPGPPAETLPAVGGLVGPTRRPTHPTSPKGTVGGGGSHPVHAEKPPSTKPKLVQ</sequence>
<keyword evidence="3" id="KW-1185">Reference proteome</keyword>
<evidence type="ECO:0000313" key="2">
    <source>
        <dbReference type="EMBL" id="KAG0718519.1"/>
    </source>
</evidence>
<reference evidence="2" key="1">
    <citation type="submission" date="2020-07" db="EMBL/GenBank/DDBJ databases">
        <title>The High-quality genome of the commercially important snow crab, Chionoecetes opilio.</title>
        <authorList>
            <person name="Jeong J.-H."/>
            <person name="Ryu S."/>
        </authorList>
    </citation>
    <scope>NUCLEOTIDE SEQUENCE</scope>
    <source>
        <strain evidence="2">MADBK_172401_WGS</strain>
        <tissue evidence="2">Digestive gland</tissue>
    </source>
</reference>
<feature type="region of interest" description="Disordered" evidence="1">
    <location>
        <begin position="1"/>
        <end position="125"/>
    </location>
</feature>
<comment type="caution">
    <text evidence="2">The sequence shown here is derived from an EMBL/GenBank/DDBJ whole genome shotgun (WGS) entry which is preliminary data.</text>
</comment>
<name>A0A8J5CQ74_CHIOP</name>
<proteinExistence type="predicted"/>
<dbReference type="AlphaFoldDB" id="A0A8J5CQ74"/>
<feature type="compositionally biased region" description="Basic and acidic residues" evidence="1">
    <location>
        <begin position="1"/>
        <end position="14"/>
    </location>
</feature>
<evidence type="ECO:0000313" key="3">
    <source>
        <dbReference type="Proteomes" id="UP000770661"/>
    </source>
</evidence>
<evidence type="ECO:0000256" key="1">
    <source>
        <dbReference type="SAM" id="MobiDB-lite"/>
    </source>
</evidence>
<accession>A0A8J5CQ74</accession>